<reference evidence="2" key="1">
    <citation type="journal article" date="2025" name="Aquaculture">
        <title>Assessment of the bioflocculant production and safety properties of Metabacillus hrfriensis sp. nov. based on phenotypic and whole-genome sequencing analysis.</title>
        <authorList>
            <person name="Zhang R."/>
            <person name="Zhao Z."/>
            <person name="Luo L."/>
            <person name="Wang S."/>
            <person name="Guo K."/>
            <person name="Xu W."/>
        </authorList>
    </citation>
    <scope>NUCLEOTIDE SEQUENCE [LARGE SCALE GENOMIC DNA]</scope>
    <source>
        <strain evidence="2">CT-WN-B3</strain>
    </source>
</reference>
<sequence>MNKTTEGRLKQSGIKNCRKNQNKMRKQLFFKNTKLSYVLKRMMKRLNQTIAAE</sequence>
<evidence type="ECO:0000313" key="2">
    <source>
        <dbReference type="Proteomes" id="UP001226091"/>
    </source>
</evidence>
<proteinExistence type="predicted"/>
<dbReference type="EMBL" id="CP126116">
    <property type="protein sequence ID" value="WHZ58064.1"/>
    <property type="molecule type" value="Genomic_DNA"/>
</dbReference>
<name>A0ACD4RC91_9BACI</name>
<evidence type="ECO:0000313" key="1">
    <source>
        <dbReference type="EMBL" id="WHZ58064.1"/>
    </source>
</evidence>
<gene>
    <name evidence="1" type="ORF">QLQ22_01300</name>
</gene>
<protein>
    <submittedName>
        <fullName evidence="1">Uncharacterized protein</fullName>
    </submittedName>
</protein>
<organism evidence="1 2">
    <name type="scientific">Metabacillus hrfriensis</name>
    <dbReference type="NCBI Taxonomy" id="3048891"/>
    <lineage>
        <taxon>Bacteria</taxon>
        <taxon>Bacillati</taxon>
        <taxon>Bacillota</taxon>
        <taxon>Bacilli</taxon>
        <taxon>Bacillales</taxon>
        <taxon>Bacillaceae</taxon>
        <taxon>Metabacillus</taxon>
    </lineage>
</organism>
<keyword evidence="2" id="KW-1185">Reference proteome</keyword>
<dbReference type="Proteomes" id="UP001226091">
    <property type="component" value="Chromosome"/>
</dbReference>
<accession>A0ACD4RC91</accession>